<accession>A0ACB8BYU4</accession>
<keyword evidence="2" id="KW-1185">Reference proteome</keyword>
<organism evidence="1 2">
    <name type="scientific">Leucogyrophana mollusca</name>
    <dbReference type="NCBI Taxonomy" id="85980"/>
    <lineage>
        <taxon>Eukaryota</taxon>
        <taxon>Fungi</taxon>
        <taxon>Dikarya</taxon>
        <taxon>Basidiomycota</taxon>
        <taxon>Agaricomycotina</taxon>
        <taxon>Agaricomycetes</taxon>
        <taxon>Agaricomycetidae</taxon>
        <taxon>Boletales</taxon>
        <taxon>Boletales incertae sedis</taxon>
        <taxon>Leucogyrophana</taxon>
    </lineage>
</organism>
<reference evidence="1" key="1">
    <citation type="journal article" date="2021" name="New Phytol.">
        <title>Evolutionary innovations through gain and loss of genes in the ectomycorrhizal Boletales.</title>
        <authorList>
            <person name="Wu G."/>
            <person name="Miyauchi S."/>
            <person name="Morin E."/>
            <person name="Kuo A."/>
            <person name="Drula E."/>
            <person name="Varga T."/>
            <person name="Kohler A."/>
            <person name="Feng B."/>
            <person name="Cao Y."/>
            <person name="Lipzen A."/>
            <person name="Daum C."/>
            <person name="Hundley H."/>
            <person name="Pangilinan J."/>
            <person name="Johnson J."/>
            <person name="Barry K."/>
            <person name="LaButti K."/>
            <person name="Ng V."/>
            <person name="Ahrendt S."/>
            <person name="Min B."/>
            <person name="Choi I.G."/>
            <person name="Park H."/>
            <person name="Plett J.M."/>
            <person name="Magnuson J."/>
            <person name="Spatafora J.W."/>
            <person name="Nagy L.G."/>
            <person name="Henrissat B."/>
            <person name="Grigoriev I.V."/>
            <person name="Yang Z.L."/>
            <person name="Xu J."/>
            <person name="Martin F.M."/>
        </authorList>
    </citation>
    <scope>NUCLEOTIDE SEQUENCE</scope>
    <source>
        <strain evidence="1">KUC20120723A-06</strain>
    </source>
</reference>
<comment type="caution">
    <text evidence="1">The sequence shown here is derived from an EMBL/GenBank/DDBJ whole genome shotgun (WGS) entry which is preliminary data.</text>
</comment>
<evidence type="ECO:0000313" key="2">
    <source>
        <dbReference type="Proteomes" id="UP000790709"/>
    </source>
</evidence>
<protein>
    <submittedName>
        <fullName evidence="1">Uncharacterized protein</fullName>
    </submittedName>
</protein>
<gene>
    <name evidence="1" type="ORF">BV22DRAFT_38326</name>
</gene>
<name>A0ACB8BYU4_9AGAM</name>
<sequence length="96" mass="10912">MYVCGVECYMLSGGFRSHIESLYTLEENTGPAKCVQLRLMTTRGWITGQRSVHPRHRTQDFMALEESRVRIWPNLPTINLRVALAAQMGCRTAQGL</sequence>
<dbReference type="EMBL" id="MU266329">
    <property type="protein sequence ID" value="KAH7930839.1"/>
    <property type="molecule type" value="Genomic_DNA"/>
</dbReference>
<proteinExistence type="predicted"/>
<evidence type="ECO:0000313" key="1">
    <source>
        <dbReference type="EMBL" id="KAH7930839.1"/>
    </source>
</evidence>
<dbReference type="Proteomes" id="UP000790709">
    <property type="component" value="Unassembled WGS sequence"/>
</dbReference>